<name>A0A6A5UN44_9PLEO</name>
<keyword evidence="2" id="KW-1185">Reference proteome</keyword>
<organism evidence="1 2">
    <name type="scientific">Bimuria novae-zelandiae CBS 107.79</name>
    <dbReference type="NCBI Taxonomy" id="1447943"/>
    <lineage>
        <taxon>Eukaryota</taxon>
        <taxon>Fungi</taxon>
        <taxon>Dikarya</taxon>
        <taxon>Ascomycota</taxon>
        <taxon>Pezizomycotina</taxon>
        <taxon>Dothideomycetes</taxon>
        <taxon>Pleosporomycetidae</taxon>
        <taxon>Pleosporales</taxon>
        <taxon>Massarineae</taxon>
        <taxon>Didymosphaeriaceae</taxon>
        <taxon>Bimuria</taxon>
    </lineage>
</organism>
<sequence length="210" mass="22948">TTSSITTPSITTPSFSLTTFPLPLIHLSYPTTSLTHPSIHNNLFSSPLLPPRRIKPPLRRPPPPHLPRLHLLHEEIILRPARALAPSCALGVGFLVHAPAFLSLHSVSILSVCNPSSRKRLSVGSLLVLGSIHRPSCNRIPAHDLARLSEVIALLPRRRRTQKPSLRLRSSLEGARCGCRRWAQGRGSCVVGCGVGISTRRRSRGVKDLV</sequence>
<dbReference type="AlphaFoldDB" id="A0A6A5UN44"/>
<protein>
    <submittedName>
        <fullName evidence="1">Uncharacterized protein</fullName>
    </submittedName>
</protein>
<dbReference type="EMBL" id="ML976751">
    <property type="protein sequence ID" value="KAF1966094.1"/>
    <property type="molecule type" value="Genomic_DNA"/>
</dbReference>
<accession>A0A6A5UN44</accession>
<evidence type="ECO:0000313" key="1">
    <source>
        <dbReference type="EMBL" id="KAF1966094.1"/>
    </source>
</evidence>
<proteinExistence type="predicted"/>
<gene>
    <name evidence="1" type="ORF">BU23DRAFT_663951</name>
</gene>
<reference evidence="1" key="1">
    <citation type="journal article" date="2020" name="Stud. Mycol.">
        <title>101 Dothideomycetes genomes: a test case for predicting lifestyles and emergence of pathogens.</title>
        <authorList>
            <person name="Haridas S."/>
            <person name="Albert R."/>
            <person name="Binder M."/>
            <person name="Bloem J."/>
            <person name="Labutti K."/>
            <person name="Salamov A."/>
            <person name="Andreopoulos B."/>
            <person name="Baker S."/>
            <person name="Barry K."/>
            <person name="Bills G."/>
            <person name="Bluhm B."/>
            <person name="Cannon C."/>
            <person name="Castanera R."/>
            <person name="Culley D."/>
            <person name="Daum C."/>
            <person name="Ezra D."/>
            <person name="Gonzalez J."/>
            <person name="Henrissat B."/>
            <person name="Kuo A."/>
            <person name="Liang C."/>
            <person name="Lipzen A."/>
            <person name="Lutzoni F."/>
            <person name="Magnuson J."/>
            <person name="Mondo S."/>
            <person name="Nolan M."/>
            <person name="Ohm R."/>
            <person name="Pangilinan J."/>
            <person name="Park H.-J."/>
            <person name="Ramirez L."/>
            <person name="Alfaro M."/>
            <person name="Sun H."/>
            <person name="Tritt A."/>
            <person name="Yoshinaga Y."/>
            <person name="Zwiers L.-H."/>
            <person name="Turgeon B."/>
            <person name="Goodwin S."/>
            <person name="Spatafora J."/>
            <person name="Crous P."/>
            <person name="Grigoriev I."/>
        </authorList>
    </citation>
    <scope>NUCLEOTIDE SEQUENCE</scope>
    <source>
        <strain evidence="1">CBS 107.79</strain>
    </source>
</reference>
<dbReference type="Proteomes" id="UP000800036">
    <property type="component" value="Unassembled WGS sequence"/>
</dbReference>
<evidence type="ECO:0000313" key="2">
    <source>
        <dbReference type="Proteomes" id="UP000800036"/>
    </source>
</evidence>
<feature type="non-terminal residue" evidence="1">
    <location>
        <position position="1"/>
    </location>
</feature>